<sequence>MTTKQQAFTAASSAAGYYYQARLALFESLRLAYGDENVDVAIERFDDVSFEKNGQPLELLQTKHHINKVGDLTDISVDLWKTLRVWSEASKATPSMPGRTRLVLITTGQAPPSSAASYLRPNGERDVDKAEALLIAAAQKSANQTLKEAFVAFQKLAPEMRTLLLSSIEILDHAPVLTELEAAIEDRLKLIAPRGKTAIARELLEGWWWPRICKALQEGGGVISILELEAKLDDIREAMKRDALPADMEHFDPPDSELEALNEMLFVRQLRTVGVGNNRIQYAKRDYYRAFTQRSQWTRQNLLFDGEVVRFEKTLVEEWQPRFAVMCDNLNGAASEDATVRQAGQELYHWVEADARFPFRTISAKFLNVGSYHILANDLRLGWHRDYTTLLTKKDEGPDVK</sequence>
<name>A0A1H4ZX08_9BRAD</name>
<proteinExistence type="predicted"/>
<evidence type="ECO:0000259" key="1">
    <source>
        <dbReference type="Pfam" id="PF20283"/>
    </source>
</evidence>
<feature type="domain" description="ABC-three component systems C-terminal" evidence="1">
    <location>
        <begin position="266"/>
        <end position="390"/>
    </location>
</feature>
<reference evidence="2 3" key="1">
    <citation type="submission" date="2016-10" db="EMBL/GenBank/DDBJ databases">
        <authorList>
            <person name="de Groot N.N."/>
        </authorList>
    </citation>
    <scope>NUCLEOTIDE SEQUENCE [LARGE SCALE GENOMIC DNA]</scope>
    <source>
        <strain evidence="2 3">GAS522</strain>
    </source>
</reference>
<dbReference type="Pfam" id="PF20283">
    <property type="entry name" value="CTD7"/>
    <property type="match status" value="1"/>
</dbReference>
<dbReference type="Proteomes" id="UP000183208">
    <property type="component" value="Unassembled WGS sequence"/>
</dbReference>
<evidence type="ECO:0000313" key="2">
    <source>
        <dbReference type="EMBL" id="SED34218.1"/>
    </source>
</evidence>
<evidence type="ECO:0000313" key="3">
    <source>
        <dbReference type="Proteomes" id="UP000183208"/>
    </source>
</evidence>
<protein>
    <recommendedName>
        <fullName evidence="1">ABC-three component systems C-terminal domain-containing protein</fullName>
    </recommendedName>
</protein>
<dbReference type="InterPro" id="IPR046913">
    <property type="entry name" value="ABC-3C_CTD7"/>
</dbReference>
<dbReference type="RefSeq" id="WP_074822028.1">
    <property type="nucleotide sequence ID" value="NZ_FNTI01000001.1"/>
</dbReference>
<organism evidence="2 3">
    <name type="scientific">Bradyrhizobium lablabi</name>
    <dbReference type="NCBI Taxonomy" id="722472"/>
    <lineage>
        <taxon>Bacteria</taxon>
        <taxon>Pseudomonadati</taxon>
        <taxon>Pseudomonadota</taxon>
        <taxon>Alphaproteobacteria</taxon>
        <taxon>Hyphomicrobiales</taxon>
        <taxon>Nitrobacteraceae</taxon>
        <taxon>Bradyrhizobium</taxon>
    </lineage>
</organism>
<dbReference type="EMBL" id="FNTI01000001">
    <property type="protein sequence ID" value="SED34218.1"/>
    <property type="molecule type" value="Genomic_DNA"/>
</dbReference>
<gene>
    <name evidence="2" type="ORF">SAMN05444171_3850</name>
</gene>
<dbReference type="OrthoDB" id="2786695at2"/>
<dbReference type="AlphaFoldDB" id="A0A1H4ZX08"/>
<accession>A0A1H4ZX08</accession>